<protein>
    <submittedName>
        <fullName evidence="1">Thiamine biosynthesis protein ThiS</fullName>
    </submittedName>
</protein>
<dbReference type="Proteomes" id="UP000290657">
    <property type="component" value="Unassembled WGS sequence"/>
</dbReference>
<accession>A0A4Q0XP04</accession>
<reference evidence="1 2" key="1">
    <citation type="submission" date="2017-10" db="EMBL/GenBank/DDBJ databases">
        <title>Genomics of the genus Arcobacter.</title>
        <authorList>
            <person name="Perez-Cataluna A."/>
            <person name="Figueras M.J."/>
        </authorList>
    </citation>
    <scope>NUCLEOTIDE SEQUENCE [LARGE SCALE GENOMIC DNA]</scope>
    <source>
        <strain evidence="1 2">CECT 8987</strain>
    </source>
</reference>
<dbReference type="InterPro" id="IPR016155">
    <property type="entry name" value="Mopterin_synth/thiamin_S_b"/>
</dbReference>
<name>A0A4Q0XP04_9BACT</name>
<dbReference type="NCBIfam" id="TIGR01683">
    <property type="entry name" value="thiS"/>
    <property type="match status" value="1"/>
</dbReference>
<dbReference type="InterPro" id="IPR010035">
    <property type="entry name" value="Thi_S"/>
</dbReference>
<comment type="caution">
    <text evidence="1">The sequence shown here is derived from an EMBL/GenBank/DDBJ whole genome shotgun (WGS) entry which is preliminary data.</text>
</comment>
<evidence type="ECO:0000313" key="1">
    <source>
        <dbReference type="EMBL" id="RXJ56431.1"/>
    </source>
</evidence>
<dbReference type="Pfam" id="PF02597">
    <property type="entry name" value="ThiS"/>
    <property type="match status" value="1"/>
</dbReference>
<dbReference type="OrthoDB" id="197113at2"/>
<gene>
    <name evidence="1" type="primary">thiS</name>
    <name evidence="1" type="ORF">CRV04_08420</name>
</gene>
<dbReference type="SUPFAM" id="SSF54285">
    <property type="entry name" value="MoaD/ThiS"/>
    <property type="match status" value="1"/>
</dbReference>
<organism evidence="1 2">
    <name type="scientific">Candidatus Marinarcus aquaticus</name>
    <dbReference type="NCBI Taxonomy" id="2044504"/>
    <lineage>
        <taxon>Bacteria</taxon>
        <taxon>Pseudomonadati</taxon>
        <taxon>Campylobacterota</taxon>
        <taxon>Epsilonproteobacteria</taxon>
        <taxon>Campylobacterales</taxon>
        <taxon>Arcobacteraceae</taxon>
        <taxon>Candidatus Marinarcus</taxon>
    </lineage>
</organism>
<proteinExistence type="predicted"/>
<keyword evidence="2" id="KW-1185">Reference proteome</keyword>
<evidence type="ECO:0000313" key="2">
    <source>
        <dbReference type="Proteomes" id="UP000290657"/>
    </source>
</evidence>
<dbReference type="PANTHER" id="PTHR34472:SF1">
    <property type="entry name" value="SULFUR CARRIER PROTEIN THIS"/>
    <property type="match status" value="1"/>
</dbReference>
<dbReference type="CDD" id="cd00565">
    <property type="entry name" value="Ubl_ThiS"/>
    <property type="match status" value="1"/>
</dbReference>
<dbReference type="InterPro" id="IPR012675">
    <property type="entry name" value="Beta-grasp_dom_sf"/>
</dbReference>
<dbReference type="PANTHER" id="PTHR34472">
    <property type="entry name" value="SULFUR CARRIER PROTEIN THIS"/>
    <property type="match status" value="1"/>
</dbReference>
<dbReference type="AlphaFoldDB" id="A0A4Q0XP04"/>
<dbReference type="Gene3D" id="3.10.20.30">
    <property type="match status" value="1"/>
</dbReference>
<dbReference type="InterPro" id="IPR003749">
    <property type="entry name" value="ThiS/MoaD-like"/>
</dbReference>
<dbReference type="RefSeq" id="WP_128996405.1">
    <property type="nucleotide sequence ID" value="NZ_PDKN01000005.1"/>
</dbReference>
<dbReference type="EMBL" id="PDKN01000005">
    <property type="protein sequence ID" value="RXJ56431.1"/>
    <property type="molecule type" value="Genomic_DNA"/>
</dbReference>
<sequence>MQVIVNGQTKEFEPSISLQEVITSLQIEDKVMAAAVNMEIVKKDNWSTHALNENDKVELLQFVGGG</sequence>